<evidence type="ECO:0000313" key="1">
    <source>
        <dbReference type="EMBL" id="KAJ4138762.1"/>
    </source>
</evidence>
<comment type="caution">
    <text evidence="1">The sequence shown here is derived from an EMBL/GenBank/DDBJ whole genome shotgun (WGS) entry which is preliminary data.</text>
</comment>
<evidence type="ECO:0000313" key="2">
    <source>
        <dbReference type="Proteomes" id="UP001152024"/>
    </source>
</evidence>
<dbReference type="Proteomes" id="UP001152024">
    <property type="component" value="Unassembled WGS sequence"/>
</dbReference>
<keyword evidence="2" id="KW-1185">Reference proteome</keyword>
<organism evidence="1 2">
    <name type="scientific">Fusarium equiseti</name>
    <name type="common">Fusarium scirpi</name>
    <dbReference type="NCBI Taxonomy" id="61235"/>
    <lineage>
        <taxon>Eukaryota</taxon>
        <taxon>Fungi</taxon>
        <taxon>Dikarya</taxon>
        <taxon>Ascomycota</taxon>
        <taxon>Pezizomycotina</taxon>
        <taxon>Sordariomycetes</taxon>
        <taxon>Hypocreomycetidae</taxon>
        <taxon>Hypocreales</taxon>
        <taxon>Nectriaceae</taxon>
        <taxon>Fusarium</taxon>
        <taxon>Fusarium incarnatum-equiseti species complex</taxon>
    </lineage>
</organism>
<name>A0ABQ8RPU0_FUSEQ</name>
<reference evidence="1" key="1">
    <citation type="submission" date="2022-09" db="EMBL/GenBank/DDBJ databases">
        <title>Fusarium specimens isolated from Avocado Roots.</title>
        <authorList>
            <person name="Stajich J."/>
            <person name="Roper C."/>
            <person name="Heimlech-Rivalta G."/>
        </authorList>
    </citation>
    <scope>NUCLEOTIDE SEQUENCE</scope>
    <source>
        <strain evidence="1">CF00095</strain>
    </source>
</reference>
<sequence length="251" mass="29749">MSDIEWKKKSDALWKHMDYRLYESTHCVNEYIEASFGGIFARLAWGQKHHPPSCFKRSKTKGLLYPDTMTIYPLGYLHDLLRVPSDSYFYTDKWSEDRGFDVLAHLLSHMNKSPEDNPTLLQWLCSISREYPYHSRGDIWGDFLYNERQLIPIPSEPRGGLSLRLANKIYENEDSDDQVEDAAVFSNTRHTGFELYQSMIYRQRAWMFCDSARLYPPIDVHFPAKTILRRCKDEADMYAHEERGRRRSVEW</sequence>
<gene>
    <name evidence="1" type="ORF">NW768_002634</name>
</gene>
<protein>
    <submittedName>
        <fullName evidence="1">Uncharacterized protein</fullName>
    </submittedName>
</protein>
<dbReference type="EMBL" id="JAOQBH010000003">
    <property type="protein sequence ID" value="KAJ4138762.1"/>
    <property type="molecule type" value="Genomic_DNA"/>
</dbReference>
<accession>A0ABQ8RPU0</accession>
<proteinExistence type="predicted"/>